<feature type="region of interest" description="Disordered" evidence="1">
    <location>
        <begin position="1"/>
        <end position="33"/>
    </location>
</feature>
<gene>
    <name evidence="2" type="ORF">PHYBOEH_009445</name>
</gene>
<proteinExistence type="predicted"/>
<dbReference type="EMBL" id="JAGDFL010000599">
    <property type="protein sequence ID" value="KAG7384402.1"/>
    <property type="molecule type" value="Genomic_DNA"/>
</dbReference>
<evidence type="ECO:0000313" key="3">
    <source>
        <dbReference type="Proteomes" id="UP000693981"/>
    </source>
</evidence>
<evidence type="ECO:0000256" key="1">
    <source>
        <dbReference type="SAM" id="MobiDB-lite"/>
    </source>
</evidence>
<dbReference type="Proteomes" id="UP000693981">
    <property type="component" value="Unassembled WGS sequence"/>
</dbReference>
<accession>A0A8T1VSJ7</accession>
<sequence length="134" mass="15435">MTLSDLPQDVSSLHRKRPRSELGSRRIVESESSDQDVVIPPIQVDKDLLLQVVRVKVQSLIRNRRQQEKAGAGDRQDGCTADRLERLVPMIEQKWLQDLMSGEKPRYGFDEIVKIFREVVHSDASDGEIQREEQ</sequence>
<protein>
    <submittedName>
        <fullName evidence="2">Uncharacterized protein</fullName>
    </submittedName>
</protein>
<evidence type="ECO:0000313" key="2">
    <source>
        <dbReference type="EMBL" id="KAG7384402.1"/>
    </source>
</evidence>
<feature type="compositionally biased region" description="Basic and acidic residues" evidence="1">
    <location>
        <begin position="19"/>
        <end position="29"/>
    </location>
</feature>
<reference evidence="2" key="1">
    <citation type="submission" date="2021-02" db="EMBL/GenBank/DDBJ databases">
        <authorList>
            <person name="Palmer J.M."/>
        </authorList>
    </citation>
    <scope>NUCLEOTIDE SEQUENCE</scope>
    <source>
        <strain evidence="2">SCRP23</strain>
    </source>
</reference>
<dbReference type="OrthoDB" id="92018at2759"/>
<organism evidence="2 3">
    <name type="scientific">Phytophthora boehmeriae</name>
    <dbReference type="NCBI Taxonomy" id="109152"/>
    <lineage>
        <taxon>Eukaryota</taxon>
        <taxon>Sar</taxon>
        <taxon>Stramenopiles</taxon>
        <taxon>Oomycota</taxon>
        <taxon>Peronosporomycetes</taxon>
        <taxon>Peronosporales</taxon>
        <taxon>Peronosporaceae</taxon>
        <taxon>Phytophthora</taxon>
    </lineage>
</organism>
<dbReference type="AlphaFoldDB" id="A0A8T1VSJ7"/>
<comment type="caution">
    <text evidence="2">The sequence shown here is derived from an EMBL/GenBank/DDBJ whole genome shotgun (WGS) entry which is preliminary data.</text>
</comment>
<name>A0A8T1VSJ7_9STRA</name>
<keyword evidence="3" id="KW-1185">Reference proteome</keyword>
<feature type="compositionally biased region" description="Polar residues" evidence="1">
    <location>
        <begin position="1"/>
        <end position="11"/>
    </location>
</feature>